<keyword evidence="2" id="KW-1185">Reference proteome</keyword>
<dbReference type="AlphaFoldDB" id="A0A5M8AP31"/>
<organism evidence="1 2">
    <name type="scientific">Cupriavidus cauae</name>
    <dbReference type="NCBI Taxonomy" id="2608999"/>
    <lineage>
        <taxon>Bacteria</taxon>
        <taxon>Pseudomonadati</taxon>
        <taxon>Pseudomonadota</taxon>
        <taxon>Betaproteobacteria</taxon>
        <taxon>Burkholderiales</taxon>
        <taxon>Burkholderiaceae</taxon>
        <taxon>Cupriavidus</taxon>
    </lineage>
</organism>
<dbReference type="RefSeq" id="WP_150083163.1">
    <property type="nucleotide sequence ID" value="NZ_VWRN01000031.1"/>
</dbReference>
<evidence type="ECO:0000313" key="1">
    <source>
        <dbReference type="EMBL" id="KAA6124492.1"/>
    </source>
</evidence>
<name>A0A5M8AP31_9BURK</name>
<dbReference type="Proteomes" id="UP000324324">
    <property type="component" value="Unassembled WGS sequence"/>
</dbReference>
<dbReference type="EMBL" id="VWRN01000031">
    <property type="protein sequence ID" value="KAA6124492.1"/>
    <property type="molecule type" value="Genomic_DNA"/>
</dbReference>
<comment type="caution">
    <text evidence="1">The sequence shown here is derived from an EMBL/GenBank/DDBJ whole genome shotgun (WGS) entry which is preliminary data.</text>
</comment>
<evidence type="ECO:0000313" key="2">
    <source>
        <dbReference type="Proteomes" id="UP000324324"/>
    </source>
</evidence>
<reference evidence="1 2" key="1">
    <citation type="submission" date="2019-09" db="EMBL/GenBank/DDBJ databases">
        <title>Isolation of a novel species in the genus Cupriavidus from patients with sepsis using whole genome sequencing.</title>
        <authorList>
            <person name="Kweon O.J."/>
            <person name="Lee M.-K."/>
        </authorList>
    </citation>
    <scope>NUCLEOTIDE SEQUENCE [LARGE SCALE GENOMIC DNA]</scope>
    <source>
        <strain evidence="1 2">MKL-01</strain>
    </source>
</reference>
<proteinExistence type="predicted"/>
<protein>
    <submittedName>
        <fullName evidence="1">Uncharacterized protein</fullName>
    </submittedName>
</protein>
<gene>
    <name evidence="1" type="ORF">F1599_11315</name>
</gene>
<accession>A0A5M8AP31</accession>
<sequence length="254" mass="28834">MALDDWTSRDSQRITIRELLESVSEAKFALLDRRSGDEDERSALRFDMAVAHDDWERLLRALCASRQIVVRDAMSGVPIGAVPVESERWSRCLVTLDDANKFWRELGHDEDLFQDSAAHRDAMVTLEAERGEAMPEGLSTQEVAAVFDNVGGWQESHWKNNLGKCGKKGGGQWLLDARMSAGSRGKYAATWNPVRLAQLLLSKKRASMTQLKKLFGEQALLQSWDAEWKTFLQHDEYFNDPTWRSSMRSSKRGA</sequence>